<sequence>MLFLLLLAGILASGILAEPQVTHRVFMELSIGGEPAGRLEIGLFGEHAPKTVENFLGVIKGFTSKGSGKSLGLRGSKLHRIIPGFMAQGGDITRGDGRGGDSIWGGAFDDESFRYKHSRAGRVSMANAGPNTNKSQFFITFKATPHLNGKHVVFGQVEGVPASGSHPVLAKLEAVGSRGGRPSAEVKVEVCGILPNAHSHEL</sequence>
<evidence type="ECO:0000256" key="4">
    <source>
        <dbReference type="RuleBase" id="RU363019"/>
    </source>
</evidence>
<reference evidence="7" key="1">
    <citation type="journal article" date="2013" name="Nature">
        <title>Pan genome of the phytoplankton Emiliania underpins its global distribution.</title>
        <authorList>
            <person name="Read B.A."/>
            <person name="Kegel J."/>
            <person name="Klute M.J."/>
            <person name="Kuo A."/>
            <person name="Lefebvre S.C."/>
            <person name="Maumus F."/>
            <person name="Mayer C."/>
            <person name="Miller J."/>
            <person name="Monier A."/>
            <person name="Salamov A."/>
            <person name="Young J."/>
            <person name="Aguilar M."/>
            <person name="Claverie J.M."/>
            <person name="Frickenhaus S."/>
            <person name="Gonzalez K."/>
            <person name="Herman E.K."/>
            <person name="Lin Y.C."/>
            <person name="Napier J."/>
            <person name="Ogata H."/>
            <person name="Sarno A.F."/>
            <person name="Shmutz J."/>
            <person name="Schroeder D."/>
            <person name="de Vargas C."/>
            <person name="Verret F."/>
            <person name="von Dassow P."/>
            <person name="Valentin K."/>
            <person name="Van de Peer Y."/>
            <person name="Wheeler G."/>
            <person name="Dacks J.B."/>
            <person name="Delwiche C.F."/>
            <person name="Dyhrman S.T."/>
            <person name="Glockner G."/>
            <person name="John U."/>
            <person name="Richards T."/>
            <person name="Worden A.Z."/>
            <person name="Zhang X."/>
            <person name="Grigoriev I.V."/>
            <person name="Allen A.E."/>
            <person name="Bidle K."/>
            <person name="Borodovsky M."/>
            <person name="Bowler C."/>
            <person name="Brownlee C."/>
            <person name="Cock J.M."/>
            <person name="Elias M."/>
            <person name="Gladyshev V.N."/>
            <person name="Groth M."/>
            <person name="Guda C."/>
            <person name="Hadaegh A."/>
            <person name="Iglesias-Rodriguez M.D."/>
            <person name="Jenkins J."/>
            <person name="Jones B.M."/>
            <person name="Lawson T."/>
            <person name="Leese F."/>
            <person name="Lindquist E."/>
            <person name="Lobanov A."/>
            <person name="Lomsadze A."/>
            <person name="Malik S.B."/>
            <person name="Marsh M.E."/>
            <person name="Mackinder L."/>
            <person name="Mock T."/>
            <person name="Mueller-Roeber B."/>
            <person name="Pagarete A."/>
            <person name="Parker M."/>
            <person name="Probert I."/>
            <person name="Quesneville H."/>
            <person name="Raines C."/>
            <person name="Rensing S.A."/>
            <person name="Riano-Pachon D.M."/>
            <person name="Richier S."/>
            <person name="Rokitta S."/>
            <person name="Shiraiwa Y."/>
            <person name="Soanes D.M."/>
            <person name="van der Giezen M."/>
            <person name="Wahlund T.M."/>
            <person name="Williams B."/>
            <person name="Wilson W."/>
            <person name="Wolfe G."/>
            <person name="Wurch L.L."/>
        </authorList>
    </citation>
    <scope>NUCLEOTIDE SEQUENCE</scope>
</reference>
<dbReference type="KEGG" id="ehx:EMIHUDRAFT_432406"/>
<comment type="function">
    <text evidence="4">PPIases accelerate the folding of proteins. It catalyzes the cis-trans isomerization of proline imidic peptide bonds in oligopeptides.</text>
</comment>
<dbReference type="PANTHER" id="PTHR11071">
    <property type="entry name" value="PEPTIDYL-PROLYL CIS-TRANS ISOMERASE"/>
    <property type="match status" value="1"/>
</dbReference>
<dbReference type="GeneID" id="19046402"/>
<dbReference type="InterPro" id="IPR002130">
    <property type="entry name" value="Cyclophilin-type_PPIase_dom"/>
</dbReference>
<evidence type="ECO:0000256" key="1">
    <source>
        <dbReference type="ARBA" id="ARBA00000971"/>
    </source>
</evidence>
<dbReference type="PIRSF" id="PIRSF001467">
    <property type="entry name" value="Peptidylpro_ismrse"/>
    <property type="match status" value="1"/>
</dbReference>
<evidence type="ECO:0000259" key="5">
    <source>
        <dbReference type="PROSITE" id="PS50072"/>
    </source>
</evidence>
<dbReference type="HOGENOM" id="CLU_012062_4_3_1"/>
<comment type="catalytic activity">
    <reaction evidence="1 4">
        <text>[protein]-peptidylproline (omega=180) = [protein]-peptidylproline (omega=0)</text>
        <dbReference type="Rhea" id="RHEA:16237"/>
        <dbReference type="Rhea" id="RHEA-COMP:10747"/>
        <dbReference type="Rhea" id="RHEA-COMP:10748"/>
        <dbReference type="ChEBI" id="CHEBI:83833"/>
        <dbReference type="ChEBI" id="CHEBI:83834"/>
        <dbReference type="EC" id="5.2.1.8"/>
    </reaction>
</comment>
<comment type="similarity">
    <text evidence="4">Belongs to the cyclophilin-type PPIase family.</text>
</comment>
<keyword evidence="4" id="KW-0732">Signal</keyword>
<dbReference type="GO" id="GO:0006457">
    <property type="term" value="P:protein folding"/>
    <property type="evidence" value="ECO:0007669"/>
    <property type="project" value="TreeGrafter"/>
</dbReference>
<dbReference type="EC" id="5.2.1.8" evidence="4"/>
<evidence type="ECO:0000256" key="2">
    <source>
        <dbReference type="ARBA" id="ARBA00023110"/>
    </source>
</evidence>
<dbReference type="KEGG" id="ehx:EMIHUDRAFT_437427"/>
<keyword evidence="2 4" id="KW-0697">Rotamase</keyword>
<dbReference type="RefSeq" id="XP_005764560.1">
    <property type="nucleotide sequence ID" value="XM_005764503.1"/>
</dbReference>
<dbReference type="Gene3D" id="2.40.100.10">
    <property type="entry name" value="Cyclophilin-like"/>
    <property type="match status" value="1"/>
</dbReference>
<evidence type="ECO:0000313" key="7">
    <source>
        <dbReference type="Proteomes" id="UP000013827"/>
    </source>
</evidence>
<dbReference type="STRING" id="2903.R1DMT4"/>
<dbReference type="PROSITE" id="PS50072">
    <property type="entry name" value="CSA_PPIASE_2"/>
    <property type="match status" value="1"/>
</dbReference>
<dbReference type="SUPFAM" id="SSF50891">
    <property type="entry name" value="Cyclophilin-like"/>
    <property type="match status" value="1"/>
</dbReference>
<feature type="signal peptide" evidence="4">
    <location>
        <begin position="1"/>
        <end position="17"/>
    </location>
</feature>
<dbReference type="RefSeq" id="XP_005770830.1">
    <property type="nucleotide sequence ID" value="XM_005770773.1"/>
</dbReference>
<protein>
    <recommendedName>
        <fullName evidence="4">Peptidyl-prolyl cis-trans isomerase</fullName>
        <shortName evidence="4">PPIase</shortName>
        <ecNumber evidence="4">5.2.1.8</ecNumber>
    </recommendedName>
</protein>
<dbReference type="Proteomes" id="UP000013827">
    <property type="component" value="Unassembled WGS sequence"/>
</dbReference>
<dbReference type="GO" id="GO:0016018">
    <property type="term" value="F:cyclosporin A binding"/>
    <property type="evidence" value="ECO:0007669"/>
    <property type="project" value="TreeGrafter"/>
</dbReference>
<dbReference type="PaxDb" id="2903-EOD12131"/>
<organism evidence="6 7">
    <name type="scientific">Emiliania huxleyi (strain CCMP1516)</name>
    <dbReference type="NCBI Taxonomy" id="280463"/>
    <lineage>
        <taxon>Eukaryota</taxon>
        <taxon>Haptista</taxon>
        <taxon>Haptophyta</taxon>
        <taxon>Prymnesiophyceae</taxon>
        <taxon>Isochrysidales</taxon>
        <taxon>Noelaerhabdaceae</taxon>
        <taxon>Emiliania</taxon>
    </lineage>
</organism>
<dbReference type="PANTHER" id="PTHR11071:SF561">
    <property type="entry name" value="PEPTIDYL-PROLYL CIS-TRANS ISOMERASE D-RELATED"/>
    <property type="match status" value="1"/>
</dbReference>
<dbReference type="OMA" id="INIYATP"/>
<evidence type="ECO:0000256" key="3">
    <source>
        <dbReference type="ARBA" id="ARBA00023235"/>
    </source>
</evidence>
<dbReference type="InterPro" id="IPR029000">
    <property type="entry name" value="Cyclophilin-like_dom_sf"/>
</dbReference>
<reference evidence="6" key="2">
    <citation type="submission" date="2024-10" db="UniProtKB">
        <authorList>
            <consortium name="EnsemblProtists"/>
        </authorList>
    </citation>
    <scope>IDENTIFICATION</scope>
</reference>
<dbReference type="GO" id="GO:0003755">
    <property type="term" value="F:peptidyl-prolyl cis-trans isomerase activity"/>
    <property type="evidence" value="ECO:0007669"/>
    <property type="project" value="UniProtKB-UniRule"/>
</dbReference>
<dbReference type="GO" id="GO:0005737">
    <property type="term" value="C:cytoplasm"/>
    <property type="evidence" value="ECO:0007669"/>
    <property type="project" value="TreeGrafter"/>
</dbReference>
<dbReference type="AlphaFoldDB" id="A0A0D3J4G6"/>
<dbReference type="GeneID" id="17258252"/>
<keyword evidence="3 4" id="KW-0413">Isomerase</keyword>
<dbReference type="PRINTS" id="PR00153">
    <property type="entry name" value="CSAPPISMRASE"/>
</dbReference>
<dbReference type="EnsemblProtists" id="EOD18401">
    <property type="protein sequence ID" value="EOD18401"/>
    <property type="gene ID" value="EMIHUDRAFT_432406"/>
</dbReference>
<feature type="chain" id="PRO_5044032980" description="Peptidyl-prolyl cis-trans isomerase" evidence="4">
    <location>
        <begin position="18"/>
        <end position="202"/>
    </location>
</feature>
<feature type="domain" description="PPIase cyclophilin-type" evidence="5">
    <location>
        <begin position="26"/>
        <end position="193"/>
    </location>
</feature>
<evidence type="ECO:0000313" key="6">
    <source>
        <dbReference type="EnsemblProtists" id="EOD18401"/>
    </source>
</evidence>
<dbReference type="eggNOG" id="KOG0865">
    <property type="taxonomic scope" value="Eukaryota"/>
</dbReference>
<name>A0A0D3J4G6_EMIH1</name>
<dbReference type="InterPro" id="IPR024936">
    <property type="entry name" value="Cyclophilin-type_PPIase"/>
</dbReference>
<dbReference type="Pfam" id="PF00160">
    <property type="entry name" value="Pro_isomerase"/>
    <property type="match status" value="1"/>
</dbReference>
<dbReference type="EnsemblProtists" id="EOD12131">
    <property type="protein sequence ID" value="EOD12131"/>
    <property type="gene ID" value="EMIHUDRAFT_437427"/>
</dbReference>
<dbReference type="FunFam" id="2.40.100.10:FF:000025">
    <property type="entry name" value="Peptidyl-prolyl cis-trans isomerase CYP19-2"/>
    <property type="match status" value="1"/>
</dbReference>
<proteinExistence type="inferred from homology"/>
<keyword evidence="7" id="KW-1185">Reference proteome</keyword>
<accession>A0A0D3J4G6</accession>